<protein>
    <submittedName>
        <fullName evidence="2">Uncharacterized protein</fullName>
    </submittedName>
</protein>
<dbReference type="Proteomes" id="UP000299102">
    <property type="component" value="Unassembled WGS sequence"/>
</dbReference>
<feature type="compositionally biased region" description="Basic and acidic residues" evidence="1">
    <location>
        <begin position="50"/>
        <end position="65"/>
    </location>
</feature>
<feature type="region of interest" description="Disordered" evidence="1">
    <location>
        <begin position="50"/>
        <end position="107"/>
    </location>
</feature>
<evidence type="ECO:0000313" key="3">
    <source>
        <dbReference type="Proteomes" id="UP000299102"/>
    </source>
</evidence>
<reference evidence="2 3" key="1">
    <citation type="journal article" date="2019" name="Commun. Biol.">
        <title>The bagworm genome reveals a unique fibroin gene that provides high tensile strength.</title>
        <authorList>
            <person name="Kono N."/>
            <person name="Nakamura H."/>
            <person name="Ohtoshi R."/>
            <person name="Tomita M."/>
            <person name="Numata K."/>
            <person name="Arakawa K."/>
        </authorList>
    </citation>
    <scope>NUCLEOTIDE SEQUENCE [LARGE SCALE GENOMIC DNA]</scope>
</reference>
<sequence length="120" mass="13451">MRANLPSRTKPILKVHSHVEDNTIAVDRLHARRPASVLSRADAGSMDEFQIRKKWGSEETSKERSTSNNTIELRPPQPAVTEARPRWRATERGAAETSASPTPSCTEQKFASALMTYFED</sequence>
<comment type="caution">
    <text evidence="2">The sequence shown here is derived from an EMBL/GenBank/DDBJ whole genome shotgun (WGS) entry which is preliminary data.</text>
</comment>
<dbReference type="AlphaFoldDB" id="A0A4C1XE21"/>
<evidence type="ECO:0000313" key="2">
    <source>
        <dbReference type="EMBL" id="GBP61222.1"/>
    </source>
</evidence>
<proteinExistence type="predicted"/>
<keyword evidence="3" id="KW-1185">Reference proteome</keyword>
<organism evidence="2 3">
    <name type="scientific">Eumeta variegata</name>
    <name type="common">Bagworm moth</name>
    <name type="synonym">Eumeta japonica</name>
    <dbReference type="NCBI Taxonomy" id="151549"/>
    <lineage>
        <taxon>Eukaryota</taxon>
        <taxon>Metazoa</taxon>
        <taxon>Ecdysozoa</taxon>
        <taxon>Arthropoda</taxon>
        <taxon>Hexapoda</taxon>
        <taxon>Insecta</taxon>
        <taxon>Pterygota</taxon>
        <taxon>Neoptera</taxon>
        <taxon>Endopterygota</taxon>
        <taxon>Lepidoptera</taxon>
        <taxon>Glossata</taxon>
        <taxon>Ditrysia</taxon>
        <taxon>Tineoidea</taxon>
        <taxon>Psychidae</taxon>
        <taxon>Oiketicinae</taxon>
        <taxon>Eumeta</taxon>
    </lineage>
</organism>
<feature type="compositionally biased region" description="Basic and acidic residues" evidence="1">
    <location>
        <begin position="83"/>
        <end position="94"/>
    </location>
</feature>
<feature type="compositionally biased region" description="Polar residues" evidence="1">
    <location>
        <begin position="97"/>
        <end position="107"/>
    </location>
</feature>
<gene>
    <name evidence="2" type="ORF">EVAR_45240_1</name>
</gene>
<dbReference type="EMBL" id="BGZK01000808">
    <property type="protein sequence ID" value="GBP61222.1"/>
    <property type="molecule type" value="Genomic_DNA"/>
</dbReference>
<evidence type="ECO:0000256" key="1">
    <source>
        <dbReference type="SAM" id="MobiDB-lite"/>
    </source>
</evidence>
<name>A0A4C1XE21_EUMVA</name>
<accession>A0A4C1XE21</accession>